<dbReference type="InterPro" id="IPR015943">
    <property type="entry name" value="WD40/YVTN_repeat-like_dom_sf"/>
</dbReference>
<dbReference type="SMART" id="SM00564">
    <property type="entry name" value="PQQ"/>
    <property type="match status" value="3"/>
</dbReference>
<dbReference type="SUPFAM" id="SSF50998">
    <property type="entry name" value="Quinoprotein alcohol dehydrogenase-like"/>
    <property type="match status" value="1"/>
</dbReference>
<keyword evidence="3" id="KW-1185">Reference proteome</keyword>
<accession>A0A517NRM4</accession>
<proteinExistence type="predicted"/>
<dbReference type="Pfam" id="PF13360">
    <property type="entry name" value="PQQ_2"/>
    <property type="match status" value="1"/>
</dbReference>
<organism evidence="2 3">
    <name type="scientific">Stieleria marina</name>
    <dbReference type="NCBI Taxonomy" id="1930275"/>
    <lineage>
        <taxon>Bacteria</taxon>
        <taxon>Pseudomonadati</taxon>
        <taxon>Planctomycetota</taxon>
        <taxon>Planctomycetia</taxon>
        <taxon>Pirellulales</taxon>
        <taxon>Pirellulaceae</taxon>
        <taxon>Stieleria</taxon>
    </lineage>
</organism>
<evidence type="ECO:0000313" key="3">
    <source>
        <dbReference type="Proteomes" id="UP000319817"/>
    </source>
</evidence>
<dbReference type="PANTHER" id="PTHR34512">
    <property type="entry name" value="CELL SURFACE PROTEIN"/>
    <property type="match status" value="1"/>
</dbReference>
<dbReference type="InterPro" id="IPR018391">
    <property type="entry name" value="PQQ_b-propeller_rpt"/>
</dbReference>
<sequence>MLVVAVGCGEKNPVKEISAAQSGVEVRDTLVDSADLPTLHWNQWRGGSIDGVVEDREVATNWGESQNVRWKLDVPGRGHGSPIVVGDVVYLATAINDKQQQLVLAYDRKTGDQRWRREVHAGQFPSQRSIHNKSTNANGTIACDGQRLYIGFLNNDKVMVSALGLDGEIVWQKEAGLFVSKFGYAVSPILYKSLVIVAADNMGGGYITAMDGQTGEIAWRVARGNISSYSSPTVANVGGRDQLLISGCDAVTSYDPATGKQLWRTECISEATCGTIVSTDNLLFASGGYPDKETVCLSAAGEILWSNRTKIYEPSMVLLGDELIGVSDDGVANCWSVTDGKQVWRKRLGGNFSASPIVCNDTVYVSDLSGNTHVFKSVDGEFQSIATNQVGTDCYASPAVADTEIYLRVGVGSGDDRTENLVCIKTASPAI</sequence>
<gene>
    <name evidence="2" type="ORF">K239x_17330</name>
</gene>
<dbReference type="AlphaFoldDB" id="A0A517NRM4"/>
<name>A0A517NRM4_9BACT</name>
<feature type="domain" description="Pyrrolo-quinoline quinone repeat" evidence="1">
    <location>
        <begin position="101"/>
        <end position="329"/>
    </location>
</feature>
<reference evidence="2 3" key="1">
    <citation type="submission" date="2019-02" db="EMBL/GenBank/DDBJ databases">
        <title>Deep-cultivation of Planctomycetes and their phenomic and genomic characterization uncovers novel biology.</title>
        <authorList>
            <person name="Wiegand S."/>
            <person name="Jogler M."/>
            <person name="Boedeker C."/>
            <person name="Pinto D."/>
            <person name="Vollmers J."/>
            <person name="Rivas-Marin E."/>
            <person name="Kohn T."/>
            <person name="Peeters S.H."/>
            <person name="Heuer A."/>
            <person name="Rast P."/>
            <person name="Oberbeckmann S."/>
            <person name="Bunk B."/>
            <person name="Jeske O."/>
            <person name="Meyerdierks A."/>
            <person name="Storesund J.E."/>
            <person name="Kallscheuer N."/>
            <person name="Luecker S."/>
            <person name="Lage O.M."/>
            <person name="Pohl T."/>
            <person name="Merkel B.J."/>
            <person name="Hornburger P."/>
            <person name="Mueller R.-W."/>
            <person name="Bruemmer F."/>
            <person name="Labrenz M."/>
            <person name="Spormann A.M."/>
            <person name="Op den Camp H."/>
            <person name="Overmann J."/>
            <person name="Amann R."/>
            <person name="Jetten M.S.M."/>
            <person name="Mascher T."/>
            <person name="Medema M.H."/>
            <person name="Devos D.P."/>
            <person name="Kaster A.-K."/>
            <person name="Ovreas L."/>
            <person name="Rohde M."/>
            <person name="Galperin M.Y."/>
            <person name="Jogler C."/>
        </authorList>
    </citation>
    <scope>NUCLEOTIDE SEQUENCE [LARGE SCALE GENOMIC DNA]</scope>
    <source>
        <strain evidence="2 3">K23_9</strain>
    </source>
</reference>
<dbReference type="InterPro" id="IPR011047">
    <property type="entry name" value="Quinoprotein_ADH-like_sf"/>
</dbReference>
<dbReference type="Gene3D" id="2.40.10.480">
    <property type="match status" value="1"/>
</dbReference>
<dbReference type="PANTHER" id="PTHR34512:SF30">
    <property type="entry name" value="OUTER MEMBRANE PROTEIN ASSEMBLY FACTOR BAMB"/>
    <property type="match status" value="1"/>
</dbReference>
<dbReference type="Gene3D" id="2.130.10.10">
    <property type="entry name" value="YVTN repeat-like/Quinoprotein amine dehydrogenase"/>
    <property type="match status" value="1"/>
</dbReference>
<dbReference type="InterPro" id="IPR002372">
    <property type="entry name" value="PQQ_rpt_dom"/>
</dbReference>
<protein>
    <submittedName>
        <fullName evidence="2">Outer membrane biogenesis protein BamB</fullName>
    </submittedName>
</protein>
<dbReference type="EMBL" id="CP036526">
    <property type="protein sequence ID" value="QDT09782.1"/>
    <property type="molecule type" value="Genomic_DNA"/>
</dbReference>
<evidence type="ECO:0000259" key="1">
    <source>
        <dbReference type="Pfam" id="PF13360"/>
    </source>
</evidence>
<evidence type="ECO:0000313" key="2">
    <source>
        <dbReference type="EMBL" id="QDT09782.1"/>
    </source>
</evidence>
<dbReference type="Proteomes" id="UP000319817">
    <property type="component" value="Chromosome"/>
</dbReference>